<keyword evidence="2" id="KW-1133">Transmembrane helix</keyword>
<sequence>MVTIISCLFFLEATTFITDWSFIHNGFVQNGWDYYAVFGALQGHGPTTFRMALLTNIDGGISTVLADVAMVFQVLSAQNNDAHRFYSIDLEVLDGLGTTMASNYSSHPFLPWWNRYVNSLQLFFSQSLTDDKACKVIQSYHYVHDSTNNISDTISYKVLAMWTICHLSLTVATTMICTILIICRILISGRASQDGMQLYRGIIEILVESALLYSTTLFIYTGFVARNNTGGSYVEIVAAVARGIAPTLTIGRVAAGHARPNDSWTASAASSLRFGASSHGQSQDSMDKEAVEDESVERKNVIDGEVIIDTSSYEHQHVSHEEGVRGYLSGEGDPDEEIIVGLSHDHEKVEGAEIN</sequence>
<feature type="chain" id="PRO_5013904068" description="TRP C-terminal domain-containing protein" evidence="3">
    <location>
        <begin position="16"/>
        <end position="355"/>
    </location>
</feature>
<feature type="region of interest" description="Disordered" evidence="1">
    <location>
        <begin position="275"/>
        <end position="295"/>
    </location>
</feature>
<proteinExistence type="predicted"/>
<evidence type="ECO:0008006" key="6">
    <source>
        <dbReference type="Google" id="ProtNLM"/>
    </source>
</evidence>
<evidence type="ECO:0000256" key="3">
    <source>
        <dbReference type="SAM" id="SignalP"/>
    </source>
</evidence>
<evidence type="ECO:0000313" key="4">
    <source>
        <dbReference type="EMBL" id="PBK60746.1"/>
    </source>
</evidence>
<keyword evidence="3" id="KW-0732">Signal</keyword>
<organism evidence="4 5">
    <name type="scientific">Armillaria solidipes</name>
    <dbReference type="NCBI Taxonomy" id="1076256"/>
    <lineage>
        <taxon>Eukaryota</taxon>
        <taxon>Fungi</taxon>
        <taxon>Dikarya</taxon>
        <taxon>Basidiomycota</taxon>
        <taxon>Agaricomycotina</taxon>
        <taxon>Agaricomycetes</taxon>
        <taxon>Agaricomycetidae</taxon>
        <taxon>Agaricales</taxon>
        <taxon>Marasmiineae</taxon>
        <taxon>Physalacriaceae</taxon>
        <taxon>Armillaria</taxon>
    </lineage>
</organism>
<reference evidence="5" key="1">
    <citation type="journal article" date="2017" name="Nat. Ecol. Evol.">
        <title>Genome expansion and lineage-specific genetic innovations in the forest pathogenic fungi Armillaria.</title>
        <authorList>
            <person name="Sipos G."/>
            <person name="Prasanna A.N."/>
            <person name="Walter M.C."/>
            <person name="O'Connor E."/>
            <person name="Balint B."/>
            <person name="Krizsan K."/>
            <person name="Kiss B."/>
            <person name="Hess J."/>
            <person name="Varga T."/>
            <person name="Slot J."/>
            <person name="Riley R."/>
            <person name="Boka B."/>
            <person name="Rigling D."/>
            <person name="Barry K."/>
            <person name="Lee J."/>
            <person name="Mihaltcheva S."/>
            <person name="LaButti K."/>
            <person name="Lipzen A."/>
            <person name="Waldron R."/>
            <person name="Moloney N.M."/>
            <person name="Sperisen C."/>
            <person name="Kredics L."/>
            <person name="Vagvoelgyi C."/>
            <person name="Patrignani A."/>
            <person name="Fitzpatrick D."/>
            <person name="Nagy I."/>
            <person name="Doyle S."/>
            <person name="Anderson J.B."/>
            <person name="Grigoriev I.V."/>
            <person name="Gueldener U."/>
            <person name="Muensterkoetter M."/>
            <person name="Nagy L.G."/>
        </authorList>
    </citation>
    <scope>NUCLEOTIDE SEQUENCE [LARGE SCALE GENOMIC DNA]</scope>
    <source>
        <strain evidence="5">28-4</strain>
    </source>
</reference>
<protein>
    <recommendedName>
        <fullName evidence="6">TRP C-terminal domain-containing protein</fullName>
    </recommendedName>
</protein>
<dbReference type="EMBL" id="KZ293483">
    <property type="protein sequence ID" value="PBK60746.1"/>
    <property type="molecule type" value="Genomic_DNA"/>
</dbReference>
<gene>
    <name evidence="4" type="ORF">ARMSODRAFT_1026327</name>
</gene>
<dbReference type="AlphaFoldDB" id="A0A2H3BCH8"/>
<accession>A0A2H3BCH8</accession>
<evidence type="ECO:0000256" key="2">
    <source>
        <dbReference type="SAM" id="Phobius"/>
    </source>
</evidence>
<feature type="transmembrane region" description="Helical" evidence="2">
    <location>
        <begin position="198"/>
        <end position="220"/>
    </location>
</feature>
<evidence type="ECO:0000256" key="1">
    <source>
        <dbReference type="SAM" id="MobiDB-lite"/>
    </source>
</evidence>
<keyword evidence="2" id="KW-0812">Transmembrane</keyword>
<feature type="transmembrane region" description="Helical" evidence="2">
    <location>
        <begin position="159"/>
        <end position="186"/>
    </location>
</feature>
<keyword evidence="2" id="KW-0472">Membrane</keyword>
<keyword evidence="5" id="KW-1185">Reference proteome</keyword>
<dbReference type="Proteomes" id="UP000218334">
    <property type="component" value="Unassembled WGS sequence"/>
</dbReference>
<name>A0A2H3BCH8_9AGAR</name>
<feature type="signal peptide" evidence="3">
    <location>
        <begin position="1"/>
        <end position="15"/>
    </location>
</feature>
<evidence type="ECO:0000313" key="5">
    <source>
        <dbReference type="Proteomes" id="UP000218334"/>
    </source>
</evidence>